<accession>A0A7C3UXE9</accession>
<sequence>MLSEKEIILHLRRWGRAILLFSGGLDSSLLLALGREALGEGLTAFTLIGPQTVPGEVGAAWHLARKYKVRHLLAEFAPLALPDFRENTRRRCYVCKQAIMAEAHKLAARLQAEAIWDGTNLDDLKDFRPGLQAAREAGVESPLLSAGLGKKEIQALSRRLGLPGDKPPQSCLATRFPYGAVLSRGALARVGRAEAWLKARGFRQVRLRVRGQGARLELGPEDWPLFFARRLRGSYLGFLNSLGFCGLELAYPG</sequence>
<dbReference type="EMBL" id="DTMF01000136">
    <property type="protein sequence ID" value="HGF33777.1"/>
    <property type="molecule type" value="Genomic_DNA"/>
</dbReference>
<dbReference type="SUPFAM" id="SSF52402">
    <property type="entry name" value="Adenine nucleotide alpha hydrolases-like"/>
    <property type="match status" value="1"/>
</dbReference>
<dbReference type="InterPro" id="IPR014729">
    <property type="entry name" value="Rossmann-like_a/b/a_fold"/>
</dbReference>
<name>A0A7C3UXE9_9BACT</name>
<dbReference type="InterPro" id="IPR052188">
    <property type="entry name" value="Ni-pincer_cofactor_biosynth"/>
</dbReference>
<dbReference type="GO" id="GO:0016783">
    <property type="term" value="F:sulfurtransferase activity"/>
    <property type="evidence" value="ECO:0007669"/>
    <property type="project" value="InterPro"/>
</dbReference>
<proteinExistence type="predicted"/>
<dbReference type="CDD" id="cd01990">
    <property type="entry name" value="LarE-like"/>
    <property type="match status" value="1"/>
</dbReference>
<dbReference type="InterPro" id="IPR005232">
    <property type="entry name" value="LarE"/>
</dbReference>
<gene>
    <name evidence="2" type="primary">larE</name>
    <name evidence="2" type="ORF">ENW96_05215</name>
</gene>
<feature type="active site" description="Nucleophile and sulfur donor" evidence="1">
    <location>
        <position position="171"/>
    </location>
</feature>
<reference evidence="2" key="1">
    <citation type="journal article" date="2020" name="mSystems">
        <title>Genome- and Community-Level Interaction Insights into Carbon Utilization and Element Cycling Functions of Hydrothermarchaeota in Hydrothermal Sediment.</title>
        <authorList>
            <person name="Zhou Z."/>
            <person name="Liu Y."/>
            <person name="Xu W."/>
            <person name="Pan J."/>
            <person name="Luo Z.H."/>
            <person name="Li M."/>
        </authorList>
    </citation>
    <scope>NUCLEOTIDE SEQUENCE [LARGE SCALE GENOMIC DNA]</scope>
    <source>
        <strain evidence="2">SpSt-897</strain>
    </source>
</reference>
<protein>
    <submittedName>
        <fullName evidence="2">ATP-dependent sacrificial sulfur transferase LarE</fullName>
    </submittedName>
</protein>
<comment type="caution">
    <text evidence="2">The sequence shown here is derived from an EMBL/GenBank/DDBJ whole genome shotgun (WGS) entry which is preliminary data.</text>
</comment>
<dbReference type="PANTHER" id="PTHR43169">
    <property type="entry name" value="EXSB FAMILY PROTEIN"/>
    <property type="match status" value="1"/>
</dbReference>
<dbReference type="AlphaFoldDB" id="A0A7C3UXE9"/>
<keyword evidence="2" id="KW-0808">Transferase</keyword>
<organism evidence="2">
    <name type="scientific">Desulfobacca acetoxidans</name>
    <dbReference type="NCBI Taxonomy" id="60893"/>
    <lineage>
        <taxon>Bacteria</taxon>
        <taxon>Pseudomonadati</taxon>
        <taxon>Thermodesulfobacteriota</taxon>
        <taxon>Desulfobaccia</taxon>
        <taxon>Desulfobaccales</taxon>
        <taxon>Desulfobaccaceae</taxon>
        <taxon>Desulfobacca</taxon>
    </lineage>
</organism>
<dbReference type="Gene3D" id="3.40.50.620">
    <property type="entry name" value="HUPs"/>
    <property type="match status" value="1"/>
</dbReference>
<evidence type="ECO:0000256" key="1">
    <source>
        <dbReference type="PIRSR" id="PIRSR006661-1"/>
    </source>
</evidence>
<dbReference type="PANTHER" id="PTHR43169:SF2">
    <property type="entry name" value="NAD_GMP SYNTHASE DOMAIN-CONTAINING PROTEIN"/>
    <property type="match status" value="1"/>
</dbReference>
<evidence type="ECO:0000313" key="2">
    <source>
        <dbReference type="EMBL" id="HGF33777.1"/>
    </source>
</evidence>
<dbReference type="PIRSF" id="PIRSF006661">
    <property type="entry name" value="PP-lp_UCP006661"/>
    <property type="match status" value="1"/>
</dbReference>
<dbReference type="NCBIfam" id="TIGR00268">
    <property type="entry name" value="ATP-dependent sacrificial sulfur transferase LarE"/>
    <property type="match status" value="1"/>
</dbReference>